<sequence length="1314" mass="150611">IASCSYSHIHSQLSENITTSTSARKLTSSATFKIYGDSTTPHSTNDMSLLENQYQLFQELERFRVSKPAVPGTSSEDKPETFVSNRQEGSATPQPQRPEKGSYSRLDESLRKQEANFRAFVRTIANINIENMSEKWEFQDALKTLESRWTLIDSLHLEIDSELMGSDLQYETSFCQHEEQFNNLKKEINKRMWSASYREKSTPKLDIPVFNGNYNSWVSFKDLFTDAIHNNSSMPNSQKMQILKTKVKGEAERLIQHLYISSENYASCWEILNHRYNNKKLIFTSHMNILFSLPNIQHNSVSQIKRMHDVTLETLNAVKNLGVDITTWDPILVHLLSQKLDSETYNDYLESLKQPRELPILQELLEFLESRFTNLETSSRRKQDATLQKINYQHSYNNQKAAFTKSNQNNSLLYNGNRTKTTGHWSIAKSCNVTNFTCPMCKHEHGIYKCKSFLQLADDKKLNAVNKLGLCVNCLFSHNGKECNSKHVCRKCSQPHNTILHDALQKSRTSGSSVAIATPPRDSVTSTSHVSQEVVIMSNLIKRLPNKTFSKPSWTNIQNINLADPEFYVSRPVDLLLGADIYSNIILSGIIKGDDASQPMAQQTQLVHGAHTLEQGQQLIHDLNLLLRSGGFILRKWSSNNNQCLWRTGPRWLSTFQPERTLKQTYQTDEEKNLAKQISFSKIVRILAWIQRALTPRRERLPNYLTLQELRKAKNAILTFHGGPRLTLATLRQDYWITGGNNSVKKELRKCVTCRKHEGRTQEQLMGDLPSPVTKLSILPLEKPNETQPTTTITTNQTETATFVRKKQKQNKGSNYISSLIGFLLCLMAIISSGHCFNLTPLNEHQAIYFDKLANMQLVRDEWKIIAYYDLQPYWEGITAYEKYYKHLETICSTLQQLTHCDIIMLQLRHTYTELKHNNKHLMNLEKTSNVLAQQISTTEAMTEFTLSAMAANNLLTHLRNIQDTLLDTITSIHNGRLNIHLIDPIQFQNELSVISGQLSQELTLPIDNIQTNMQSIYNLLRVRAKMTKNYLMFEIIVPLISTENYDLYHIIPVPHRSDEGMFTILPIESYVAVNLQKDAYLPVTENELEHCITRDPTTYLCELKTPIYKMKTDTDLCIKDNIHPEHCKTLVSACQSKWTHLRTIRILCKDQVTAHQLTGINIISLKEQCVVKTDNFTIYSHKHQESTMSLQNKIETLQIAPINHIINISIPRYNLTDENITYPGHEQLLQDIEQRIQVMKNSSALSEISTHDIHHYTLIYLTLGIVAITAAVVVFRRTRCRRQPAAETAPRGAAPATASSSTVEQFSERVQCI</sequence>
<dbReference type="InterPro" id="IPR041588">
    <property type="entry name" value="Integrase_H2C2"/>
</dbReference>
<reference evidence="4" key="1">
    <citation type="submission" date="2020-08" db="EMBL/GenBank/DDBJ databases">
        <title>Spodoptera exigua strain:BAW_Kor-Di-RS1 Genome sequencing and assembly.</title>
        <authorList>
            <person name="Kim J."/>
            <person name="Nam H.Y."/>
            <person name="Kwon M."/>
            <person name="Choi J.H."/>
            <person name="Cho S.R."/>
            <person name="Kim G.-H."/>
        </authorList>
    </citation>
    <scope>NUCLEOTIDE SEQUENCE</scope>
    <source>
        <strain evidence="4">BAW_Kor-Di-RS1</strain>
        <tissue evidence="4">Whole-body</tissue>
    </source>
</reference>
<feature type="region of interest" description="Disordered" evidence="1">
    <location>
        <begin position="1285"/>
        <end position="1314"/>
    </location>
</feature>
<evidence type="ECO:0000256" key="2">
    <source>
        <dbReference type="SAM" id="Phobius"/>
    </source>
</evidence>
<dbReference type="Pfam" id="PF17921">
    <property type="entry name" value="Integrase_H2C2"/>
    <property type="match status" value="1"/>
</dbReference>
<dbReference type="InterPro" id="IPR022048">
    <property type="entry name" value="Envelope_fusion-like"/>
</dbReference>
<dbReference type="InterPro" id="IPR005312">
    <property type="entry name" value="DUF1759"/>
</dbReference>
<keyword evidence="2" id="KW-0472">Membrane</keyword>
<feature type="compositionally biased region" description="Polar residues" evidence="1">
    <location>
        <begin position="82"/>
        <end position="94"/>
    </location>
</feature>
<feature type="non-terminal residue" evidence="4">
    <location>
        <position position="1314"/>
    </location>
</feature>
<gene>
    <name evidence="4" type="ORF">HW555_005361</name>
</gene>
<name>A0A835L5H8_SPOEX</name>
<evidence type="ECO:0000259" key="3">
    <source>
        <dbReference type="Pfam" id="PF17921"/>
    </source>
</evidence>
<proteinExistence type="predicted"/>
<dbReference type="Proteomes" id="UP000648187">
    <property type="component" value="Unassembled WGS sequence"/>
</dbReference>
<feature type="region of interest" description="Disordered" evidence="1">
    <location>
        <begin position="67"/>
        <end position="107"/>
    </location>
</feature>
<keyword evidence="2" id="KW-1133">Transmembrane helix</keyword>
<accession>A0A835L5H8</accession>
<feature type="domain" description="Integrase zinc-binding" evidence="3">
    <location>
        <begin position="704"/>
        <end position="757"/>
    </location>
</feature>
<dbReference type="Pfam" id="PF12259">
    <property type="entry name" value="Baculo_F"/>
    <property type="match status" value="1"/>
</dbReference>
<organism evidence="4 5">
    <name type="scientific">Spodoptera exigua</name>
    <name type="common">Beet armyworm</name>
    <name type="synonym">Noctua fulgens</name>
    <dbReference type="NCBI Taxonomy" id="7107"/>
    <lineage>
        <taxon>Eukaryota</taxon>
        <taxon>Metazoa</taxon>
        <taxon>Ecdysozoa</taxon>
        <taxon>Arthropoda</taxon>
        <taxon>Hexapoda</taxon>
        <taxon>Insecta</taxon>
        <taxon>Pterygota</taxon>
        <taxon>Neoptera</taxon>
        <taxon>Endopterygota</taxon>
        <taxon>Lepidoptera</taxon>
        <taxon>Glossata</taxon>
        <taxon>Ditrysia</taxon>
        <taxon>Noctuoidea</taxon>
        <taxon>Noctuidae</taxon>
        <taxon>Amphipyrinae</taxon>
        <taxon>Spodoptera</taxon>
    </lineage>
</organism>
<evidence type="ECO:0000313" key="5">
    <source>
        <dbReference type="Proteomes" id="UP000648187"/>
    </source>
</evidence>
<dbReference type="EMBL" id="JACKWZ010000069">
    <property type="protein sequence ID" value="KAF9417531.1"/>
    <property type="molecule type" value="Genomic_DNA"/>
</dbReference>
<dbReference type="PANTHER" id="PTHR47331:SF1">
    <property type="entry name" value="GAG-LIKE PROTEIN"/>
    <property type="match status" value="1"/>
</dbReference>
<feature type="transmembrane region" description="Helical" evidence="2">
    <location>
        <begin position="1254"/>
        <end position="1276"/>
    </location>
</feature>
<feature type="compositionally biased region" description="Basic and acidic residues" evidence="1">
    <location>
        <begin position="97"/>
        <end position="107"/>
    </location>
</feature>
<comment type="caution">
    <text evidence="4">The sequence shown here is derived from an EMBL/GenBank/DDBJ whole genome shotgun (WGS) entry which is preliminary data.</text>
</comment>
<dbReference type="Pfam" id="PF03564">
    <property type="entry name" value="DUF1759"/>
    <property type="match status" value="1"/>
</dbReference>
<keyword evidence="5" id="KW-1185">Reference proteome</keyword>
<protein>
    <recommendedName>
        <fullName evidence="3">Integrase zinc-binding domain-containing protein</fullName>
    </recommendedName>
</protein>
<evidence type="ECO:0000256" key="1">
    <source>
        <dbReference type="SAM" id="MobiDB-lite"/>
    </source>
</evidence>
<dbReference type="PANTHER" id="PTHR47331">
    <property type="entry name" value="PHD-TYPE DOMAIN-CONTAINING PROTEIN"/>
    <property type="match status" value="1"/>
</dbReference>
<keyword evidence="2" id="KW-0812">Transmembrane</keyword>
<evidence type="ECO:0000313" key="4">
    <source>
        <dbReference type="EMBL" id="KAF9417531.1"/>
    </source>
</evidence>
<feature type="compositionally biased region" description="Low complexity" evidence="1">
    <location>
        <begin position="1286"/>
        <end position="1303"/>
    </location>
</feature>